<organism evidence="1 2">
    <name type="scientific">Candidatus Beckwithbacteria bacterium CG10_big_fil_rev_8_21_14_0_10_34_10</name>
    <dbReference type="NCBI Taxonomy" id="1974495"/>
    <lineage>
        <taxon>Bacteria</taxon>
        <taxon>Candidatus Beckwithiibacteriota</taxon>
    </lineage>
</organism>
<accession>A0A2H0W8V6</accession>
<dbReference type="EMBL" id="PEZT01000019">
    <property type="protein sequence ID" value="PIS09091.1"/>
    <property type="molecule type" value="Genomic_DNA"/>
</dbReference>
<name>A0A2H0W8V6_9BACT</name>
<evidence type="ECO:0000313" key="1">
    <source>
        <dbReference type="EMBL" id="PIS09091.1"/>
    </source>
</evidence>
<protein>
    <submittedName>
        <fullName evidence="1">Uncharacterized protein</fullName>
    </submittedName>
</protein>
<reference evidence="2" key="1">
    <citation type="submission" date="2017-09" db="EMBL/GenBank/DDBJ databases">
        <title>Depth-based differentiation of microbial function through sediment-hosted aquifers and enrichment of novel symbionts in the deep terrestrial subsurface.</title>
        <authorList>
            <person name="Probst A.J."/>
            <person name="Ladd B."/>
            <person name="Jarett J.K."/>
            <person name="Geller-Mcgrath D.E."/>
            <person name="Sieber C.M.K."/>
            <person name="Emerson J.B."/>
            <person name="Anantharaman K."/>
            <person name="Thomas B.C."/>
            <person name="Malmstrom R."/>
            <person name="Stieglmeier M."/>
            <person name="Klingl A."/>
            <person name="Woyke T."/>
            <person name="Ryan C.M."/>
            <person name="Banfield J.F."/>
        </authorList>
    </citation>
    <scope>NUCLEOTIDE SEQUENCE [LARGE SCALE GENOMIC DNA]</scope>
</reference>
<dbReference type="Proteomes" id="UP000230093">
    <property type="component" value="Unassembled WGS sequence"/>
</dbReference>
<comment type="caution">
    <text evidence="1">The sequence shown here is derived from an EMBL/GenBank/DDBJ whole genome shotgun (WGS) entry which is preliminary data.</text>
</comment>
<proteinExistence type="predicted"/>
<dbReference type="AlphaFoldDB" id="A0A2H0W8V6"/>
<gene>
    <name evidence="1" type="ORF">COT75_03205</name>
</gene>
<evidence type="ECO:0000313" key="2">
    <source>
        <dbReference type="Proteomes" id="UP000230093"/>
    </source>
</evidence>
<sequence>MELEKLEVLGVDPDYIRYRDNEVNPSRQSFMLGVGEEEIMMVRPLIKEFSGLERKEEIERRDRAIKWHQENLPKNTLDYQLLVIEGRDEIGEKVALLGRWSPEMKRVESISGLPYGEILTNGDLCGELGRIFEGYLRALVMEGKVFDYGRRGKENKSLTWPFSFFSQMLVSNNIMVGENASGRQVFCDPDFYMTVKEHLMIEGIAELPKRAIGLIKKIARLGLGCFFYQWVSALGGIETEEKRVTVKEGVVLS</sequence>